<dbReference type="SMART" id="SM01006">
    <property type="entry name" value="AlcB"/>
    <property type="match status" value="1"/>
</dbReference>
<comment type="pathway">
    <text evidence="1">Siderophore biosynthesis.</text>
</comment>
<evidence type="ECO:0000256" key="2">
    <source>
        <dbReference type="SAM" id="MobiDB-lite"/>
    </source>
</evidence>
<dbReference type="PATRIC" id="fig|426355.14.peg.1381"/>
<gene>
    <name evidence="4" type="ordered locus">Mrad2831_1346</name>
</gene>
<dbReference type="Pfam" id="PF13523">
    <property type="entry name" value="Acetyltransf_8"/>
    <property type="match status" value="1"/>
</dbReference>
<dbReference type="PANTHER" id="PTHR31438:SF1">
    <property type="entry name" value="LYSINE N-ACYLTRANSFERASE C17G9.06C-RELATED"/>
    <property type="match status" value="1"/>
</dbReference>
<reference evidence="4 5" key="1">
    <citation type="submission" date="2008-03" db="EMBL/GenBank/DDBJ databases">
        <title>Complete sequence of chromosome of Methylobacterium radiotolerans JCM 2831.</title>
        <authorList>
            <consortium name="US DOE Joint Genome Institute"/>
            <person name="Copeland A."/>
            <person name="Lucas S."/>
            <person name="Lapidus A."/>
            <person name="Glavina del Rio T."/>
            <person name="Dalin E."/>
            <person name="Tice H."/>
            <person name="Bruce D."/>
            <person name="Goodwin L."/>
            <person name="Pitluck S."/>
            <person name="Kiss H."/>
            <person name="Brettin T."/>
            <person name="Detter J.C."/>
            <person name="Han C."/>
            <person name="Kuske C.R."/>
            <person name="Schmutz J."/>
            <person name="Larimer F."/>
            <person name="Land M."/>
            <person name="Hauser L."/>
            <person name="Kyrpides N."/>
            <person name="Mikhailova N."/>
            <person name="Marx C.J."/>
            <person name="Richardson P."/>
        </authorList>
    </citation>
    <scope>NUCLEOTIDE SEQUENCE [LARGE SCALE GENOMIC DNA]</scope>
    <source>
        <strain evidence="5">ATCC 27329 / DSM 1819 / JCM 2831 / NBRC 15690 / NCIMB 10815 / 0-1</strain>
    </source>
</reference>
<dbReference type="Proteomes" id="UP000006589">
    <property type="component" value="Chromosome"/>
</dbReference>
<feature type="compositionally biased region" description="Basic and acidic residues" evidence="2">
    <location>
        <begin position="1"/>
        <end position="15"/>
    </location>
</feature>
<proteinExistence type="predicted"/>
<dbReference type="eggNOG" id="COG1670">
    <property type="taxonomic scope" value="Bacteria"/>
</dbReference>
<accession>B1M3P5</accession>
<dbReference type="GO" id="GO:0016410">
    <property type="term" value="F:N-acyltransferase activity"/>
    <property type="evidence" value="ECO:0007669"/>
    <property type="project" value="TreeGrafter"/>
</dbReference>
<dbReference type="Gene3D" id="3.40.630.30">
    <property type="match status" value="1"/>
</dbReference>
<evidence type="ECO:0000259" key="3">
    <source>
        <dbReference type="SMART" id="SM01006"/>
    </source>
</evidence>
<feature type="domain" description="Acyltransferase MbtK/IucB-like conserved" evidence="3">
    <location>
        <begin position="160"/>
        <end position="206"/>
    </location>
</feature>
<evidence type="ECO:0000256" key="1">
    <source>
        <dbReference type="ARBA" id="ARBA00004924"/>
    </source>
</evidence>
<dbReference type="AlphaFoldDB" id="B1M3P5"/>
<dbReference type="EMBL" id="CP001001">
    <property type="protein sequence ID" value="ACB23344.1"/>
    <property type="molecule type" value="Genomic_DNA"/>
</dbReference>
<dbReference type="InterPro" id="IPR016181">
    <property type="entry name" value="Acyl_CoA_acyltransferase"/>
</dbReference>
<dbReference type="PANTHER" id="PTHR31438">
    <property type="entry name" value="LYSINE N-ACYLTRANSFERASE C17G9.06C-RELATED"/>
    <property type="match status" value="1"/>
</dbReference>
<name>B1M3P5_METRJ</name>
<evidence type="ECO:0000313" key="4">
    <source>
        <dbReference type="EMBL" id="ACB23344.1"/>
    </source>
</evidence>
<evidence type="ECO:0000313" key="5">
    <source>
        <dbReference type="Proteomes" id="UP000006589"/>
    </source>
</evidence>
<organism evidence="4 5">
    <name type="scientific">Methylobacterium radiotolerans (strain ATCC 27329 / DSM 1819 / JCM 2831 / NBRC 15690 / NCIMB 10815 / 0-1)</name>
    <dbReference type="NCBI Taxonomy" id="426355"/>
    <lineage>
        <taxon>Bacteria</taxon>
        <taxon>Pseudomonadati</taxon>
        <taxon>Pseudomonadota</taxon>
        <taxon>Alphaproteobacteria</taxon>
        <taxon>Hyphomicrobiales</taxon>
        <taxon>Methylobacteriaceae</taxon>
        <taxon>Methylobacterium</taxon>
    </lineage>
</organism>
<dbReference type="HOGENOM" id="CLU_039848_0_0_5"/>
<dbReference type="SUPFAM" id="SSF55729">
    <property type="entry name" value="Acyl-CoA N-acyltransferases (Nat)"/>
    <property type="match status" value="1"/>
</dbReference>
<feature type="region of interest" description="Disordered" evidence="2">
    <location>
        <begin position="1"/>
        <end position="23"/>
    </location>
</feature>
<protein>
    <recommendedName>
        <fullName evidence="3">Acyltransferase MbtK/IucB-like conserved domain-containing protein</fullName>
    </recommendedName>
</protein>
<dbReference type="GO" id="GO:0019290">
    <property type="term" value="P:siderophore biosynthetic process"/>
    <property type="evidence" value="ECO:0007669"/>
    <property type="project" value="InterPro"/>
</dbReference>
<dbReference type="InterPro" id="IPR019432">
    <property type="entry name" value="Acyltransferase_MbtK/IucB-like"/>
</dbReference>
<dbReference type="KEGG" id="mrd:Mrad2831_1346"/>
<dbReference type="STRING" id="426355.Mrad2831_1346"/>
<sequence length="347" mass="37300">MRDPGAHPASIHDEGAPVSAPVSAQATVPVPLTLDGTREAPVIRLAEPAAPAAAAEAILARAEALTAQDTQVLRIVVAADPATSGRLLDLGAARPVGDGVEILPGLLWQCAARWLPKARPPFPELFTATAGRRHPLRPGTPSGTVYARTIPWLDRRLSFRTMTEPGDVALFSAWMNDPRVAAVWQETGTLEAHAAYIAGLQADPATLPLFGCLDGRPFGYFELYWARESRLGPLYESGPYDRGWHVAIGDASVRGRPALSAWLPSLMHYLFLDEPRTQRVVGEPRADHAQQVRNLHASGFATIATVDFPHKRAALVALSREHFVRDRLWVPGAAAADAAPRPPAVPA</sequence>